<keyword evidence="4" id="KW-0732">Signal</keyword>
<sequence length="295" mass="32841">MTLTKETLTITSVSEWASSETAPKMMQRIEICLPVIVLIITVVSGQVNGGAKVVFAVNAGGDAHTDVHGIHYQRDTLKVGIASDYGRHLLSVGRVHPNDQILYQTERYHHSTFGYDIPINEDGDYVMVLKFCEVYFNAPNMKVFDVVLNGDHTIISDLDIHEKVGHGVAYDEIVPFQVTNNQKSLMYNGVESDIRGGKVRIEFIKGYRDNPKINAIYVLKGTAEDVPQLPPIPYREEEEEEVVSEPEETKASKNRKPSGPKVADPYEDVTLTSAIFPVFVAIGSFIPILFCLCKL</sequence>
<feature type="region of interest" description="Disordered" evidence="10">
    <location>
        <begin position="229"/>
        <end position="263"/>
    </location>
</feature>
<evidence type="ECO:0000256" key="7">
    <source>
        <dbReference type="ARBA" id="ARBA00023136"/>
    </source>
</evidence>
<organism evidence="13 14">
    <name type="scientific">Orchesella cincta</name>
    <name type="common">Springtail</name>
    <name type="synonym">Podura cincta</name>
    <dbReference type="NCBI Taxonomy" id="48709"/>
    <lineage>
        <taxon>Eukaryota</taxon>
        <taxon>Metazoa</taxon>
        <taxon>Ecdysozoa</taxon>
        <taxon>Arthropoda</taxon>
        <taxon>Hexapoda</taxon>
        <taxon>Collembola</taxon>
        <taxon>Entomobryomorpha</taxon>
        <taxon>Entomobryoidea</taxon>
        <taxon>Orchesellidae</taxon>
        <taxon>Orchesellinae</taxon>
        <taxon>Orchesella</taxon>
    </lineage>
</organism>
<reference evidence="13 14" key="1">
    <citation type="journal article" date="2016" name="Genome Biol. Evol.">
        <title>Gene Family Evolution Reflects Adaptation to Soil Environmental Stressors in the Genome of the Collembolan Orchesella cincta.</title>
        <authorList>
            <person name="Faddeeva-Vakhrusheva A."/>
            <person name="Derks M.F."/>
            <person name="Anvar S.Y."/>
            <person name="Agamennone V."/>
            <person name="Suring W."/>
            <person name="Smit S."/>
            <person name="van Straalen N.M."/>
            <person name="Roelofs D."/>
        </authorList>
    </citation>
    <scope>NUCLEOTIDE SEQUENCE [LARGE SCALE GENOMIC DNA]</scope>
    <source>
        <tissue evidence="13">Mixed pool</tissue>
    </source>
</reference>
<comment type="subcellular location">
    <subcellularLocation>
        <location evidence="1">Endoplasmic reticulum membrane</location>
        <topology evidence="1">Single-pass type I membrane protein</topology>
    </subcellularLocation>
</comment>
<dbReference type="GO" id="GO:0005789">
    <property type="term" value="C:endoplasmic reticulum membrane"/>
    <property type="evidence" value="ECO:0007669"/>
    <property type="project" value="UniProtKB-SubCell"/>
</dbReference>
<dbReference type="OrthoDB" id="10013439at2759"/>
<keyword evidence="5" id="KW-0256">Endoplasmic reticulum</keyword>
<dbReference type="Pfam" id="PF11721">
    <property type="entry name" value="Malectin"/>
    <property type="match status" value="1"/>
</dbReference>
<gene>
    <name evidence="13" type="ORF">Ocin01_05407</name>
</gene>
<evidence type="ECO:0000256" key="2">
    <source>
        <dbReference type="ARBA" id="ARBA00009141"/>
    </source>
</evidence>
<evidence type="ECO:0000259" key="12">
    <source>
        <dbReference type="Pfam" id="PF11721"/>
    </source>
</evidence>
<evidence type="ECO:0000256" key="8">
    <source>
        <dbReference type="ARBA" id="ARBA00023180"/>
    </source>
</evidence>
<evidence type="ECO:0000256" key="9">
    <source>
        <dbReference type="ARBA" id="ARBA00023277"/>
    </source>
</evidence>
<feature type="domain" description="Malectin" evidence="12">
    <location>
        <begin position="53"/>
        <end position="216"/>
    </location>
</feature>
<keyword evidence="8" id="KW-0325">Glycoprotein</keyword>
<keyword evidence="7 11" id="KW-0472">Membrane</keyword>
<dbReference type="PANTHER" id="PTHR13460">
    <property type="match status" value="1"/>
</dbReference>
<evidence type="ECO:0000256" key="10">
    <source>
        <dbReference type="SAM" id="MobiDB-lite"/>
    </source>
</evidence>
<keyword evidence="6 11" id="KW-1133">Transmembrane helix</keyword>
<dbReference type="GO" id="GO:0030246">
    <property type="term" value="F:carbohydrate binding"/>
    <property type="evidence" value="ECO:0007669"/>
    <property type="project" value="InterPro"/>
</dbReference>
<dbReference type="InterPro" id="IPR021720">
    <property type="entry name" value="Malectin_dom"/>
</dbReference>
<dbReference type="STRING" id="48709.A0A1D2N7P4"/>
<dbReference type="Gene3D" id="2.60.120.430">
    <property type="entry name" value="Galactose-binding lectin"/>
    <property type="match status" value="1"/>
</dbReference>
<feature type="compositionally biased region" description="Acidic residues" evidence="10">
    <location>
        <begin position="236"/>
        <end position="246"/>
    </location>
</feature>
<proteinExistence type="inferred from homology"/>
<evidence type="ECO:0000256" key="5">
    <source>
        <dbReference type="ARBA" id="ARBA00022824"/>
    </source>
</evidence>
<evidence type="ECO:0000256" key="1">
    <source>
        <dbReference type="ARBA" id="ARBA00004115"/>
    </source>
</evidence>
<dbReference type="InterPro" id="IPR039155">
    <property type="entry name" value="MLEC"/>
</dbReference>
<evidence type="ECO:0000256" key="4">
    <source>
        <dbReference type="ARBA" id="ARBA00022729"/>
    </source>
</evidence>
<dbReference type="OMA" id="PNPYSMD"/>
<name>A0A1D2N7P4_ORCCI</name>
<dbReference type="AlphaFoldDB" id="A0A1D2N7P4"/>
<evidence type="ECO:0000313" key="13">
    <source>
        <dbReference type="EMBL" id="ODN01278.1"/>
    </source>
</evidence>
<protein>
    <submittedName>
        <fullName evidence="13">Malectin-B</fullName>
    </submittedName>
</protein>
<keyword evidence="14" id="KW-1185">Reference proteome</keyword>
<evidence type="ECO:0000256" key="3">
    <source>
        <dbReference type="ARBA" id="ARBA00022692"/>
    </source>
</evidence>
<dbReference type="EMBL" id="LJIJ01000163">
    <property type="protein sequence ID" value="ODN01278.1"/>
    <property type="molecule type" value="Genomic_DNA"/>
</dbReference>
<keyword evidence="3 11" id="KW-0812">Transmembrane</keyword>
<feature type="transmembrane region" description="Helical" evidence="11">
    <location>
        <begin position="274"/>
        <end position="293"/>
    </location>
</feature>
<keyword evidence="9" id="KW-0119">Carbohydrate metabolism</keyword>
<dbReference type="PANTHER" id="PTHR13460:SF0">
    <property type="entry name" value="MALECTIN"/>
    <property type="match status" value="1"/>
</dbReference>
<accession>A0A1D2N7P4</accession>
<comment type="caution">
    <text evidence="13">The sequence shown here is derived from an EMBL/GenBank/DDBJ whole genome shotgun (WGS) entry which is preliminary data.</text>
</comment>
<comment type="similarity">
    <text evidence="2">Belongs to the malectin family.</text>
</comment>
<evidence type="ECO:0000256" key="11">
    <source>
        <dbReference type="SAM" id="Phobius"/>
    </source>
</evidence>
<evidence type="ECO:0000256" key="6">
    <source>
        <dbReference type="ARBA" id="ARBA00022989"/>
    </source>
</evidence>
<evidence type="ECO:0000313" key="14">
    <source>
        <dbReference type="Proteomes" id="UP000094527"/>
    </source>
</evidence>
<dbReference type="Proteomes" id="UP000094527">
    <property type="component" value="Unassembled WGS sequence"/>
</dbReference>